<comment type="caution">
    <text evidence="2">The sequence shown here is derived from an EMBL/GenBank/DDBJ whole genome shotgun (WGS) entry which is preliminary data.</text>
</comment>
<feature type="transmembrane region" description="Helical" evidence="1">
    <location>
        <begin position="48"/>
        <end position="70"/>
    </location>
</feature>
<dbReference type="EMBL" id="JAPFFF010000040">
    <property type="protein sequence ID" value="KAK8841818.1"/>
    <property type="molecule type" value="Genomic_DNA"/>
</dbReference>
<evidence type="ECO:0000256" key="1">
    <source>
        <dbReference type="SAM" id="Phobius"/>
    </source>
</evidence>
<keyword evidence="1" id="KW-0812">Transmembrane</keyword>
<keyword evidence="1" id="KW-1133">Transmembrane helix</keyword>
<gene>
    <name evidence="2" type="ORF">M9Y10_026767</name>
</gene>
<dbReference type="Proteomes" id="UP001470230">
    <property type="component" value="Unassembled WGS sequence"/>
</dbReference>
<name>A0ABR2H7L5_9EUKA</name>
<proteinExistence type="predicted"/>
<protein>
    <submittedName>
        <fullName evidence="2">Uncharacterized protein</fullName>
    </submittedName>
</protein>
<accession>A0ABR2H7L5</accession>
<evidence type="ECO:0000313" key="2">
    <source>
        <dbReference type="EMBL" id="KAK8841818.1"/>
    </source>
</evidence>
<keyword evidence="3" id="KW-1185">Reference proteome</keyword>
<sequence length="109" mass="12237">MDVLINTFGKVFKALIQVLYQTNEESTIDSLKEMSLEVDVRVFRSYEFAILITVTVLIGILLGCIFGCFMCCCSCCCCPVYQEELYGSLSSNSVNSLSNKQDAQYTYYG</sequence>
<keyword evidence="1" id="KW-0472">Membrane</keyword>
<reference evidence="2 3" key="1">
    <citation type="submission" date="2024-04" db="EMBL/GenBank/DDBJ databases">
        <title>Tritrichomonas musculus Genome.</title>
        <authorList>
            <person name="Alves-Ferreira E."/>
            <person name="Grigg M."/>
            <person name="Lorenzi H."/>
            <person name="Galac M."/>
        </authorList>
    </citation>
    <scope>NUCLEOTIDE SEQUENCE [LARGE SCALE GENOMIC DNA]</scope>
    <source>
        <strain evidence="2 3">EAF2021</strain>
    </source>
</reference>
<organism evidence="2 3">
    <name type="scientific">Tritrichomonas musculus</name>
    <dbReference type="NCBI Taxonomy" id="1915356"/>
    <lineage>
        <taxon>Eukaryota</taxon>
        <taxon>Metamonada</taxon>
        <taxon>Parabasalia</taxon>
        <taxon>Tritrichomonadida</taxon>
        <taxon>Tritrichomonadidae</taxon>
        <taxon>Tritrichomonas</taxon>
    </lineage>
</organism>
<evidence type="ECO:0000313" key="3">
    <source>
        <dbReference type="Proteomes" id="UP001470230"/>
    </source>
</evidence>